<reference evidence="1 2" key="1">
    <citation type="submission" date="2016-07" db="EMBL/GenBank/DDBJ databases">
        <title>Multiple horizontal gene transfer events from other fungi enriched the ability of initially mycotrophic Trichoderma (Ascomycota) to feed on dead plant biomass.</title>
        <authorList>
            <consortium name="DOE Joint Genome Institute"/>
            <person name="Aerts A."/>
            <person name="Atanasova L."/>
            <person name="Chenthamara K."/>
            <person name="Zhang J."/>
            <person name="Grujic M."/>
            <person name="Henrissat B."/>
            <person name="Kuo A."/>
            <person name="Salamov A."/>
            <person name="Lipzen A."/>
            <person name="Labutti K."/>
            <person name="Barry K."/>
            <person name="Miao Y."/>
            <person name="Rahimi M.J."/>
            <person name="Shen Q."/>
            <person name="Grigoriev I.V."/>
            <person name="Kubicek C.P."/>
            <person name="Druzhinina I.S."/>
        </authorList>
    </citation>
    <scope>NUCLEOTIDE SEQUENCE [LARGE SCALE GENOMIC DNA]</scope>
    <source>
        <strain evidence="1 2">CBS 433.97</strain>
    </source>
</reference>
<dbReference type="AlphaFoldDB" id="A0A2T3YUA4"/>
<protein>
    <submittedName>
        <fullName evidence="1">Uncharacterized protein</fullName>
    </submittedName>
</protein>
<organism evidence="1 2">
    <name type="scientific">Trichoderma asperellum (strain ATCC 204424 / CBS 433.97 / NBRC 101777)</name>
    <dbReference type="NCBI Taxonomy" id="1042311"/>
    <lineage>
        <taxon>Eukaryota</taxon>
        <taxon>Fungi</taxon>
        <taxon>Dikarya</taxon>
        <taxon>Ascomycota</taxon>
        <taxon>Pezizomycotina</taxon>
        <taxon>Sordariomycetes</taxon>
        <taxon>Hypocreomycetidae</taxon>
        <taxon>Hypocreales</taxon>
        <taxon>Hypocreaceae</taxon>
        <taxon>Trichoderma</taxon>
    </lineage>
</organism>
<dbReference type="Proteomes" id="UP000240493">
    <property type="component" value="Unassembled WGS sequence"/>
</dbReference>
<accession>A0A2T3YUA4</accession>
<dbReference type="EMBL" id="KZ679271">
    <property type="protein sequence ID" value="PTB36094.1"/>
    <property type="molecule type" value="Genomic_DNA"/>
</dbReference>
<sequence length="211" mass="23438">MSLLSEDVAAENYRVVLPPAGGHVVIRPVMILQLQGFDGSDALYETFNFFSVNTWSSMLSRDIGNFGNHGQRTPSIILTRDVISSNDESSSDMASSTFQGIVSAGSYSKSMDSGKKLLDAVWTANLHCNIAKHGQDLFFIYVHDQSIAQLELDHKTCQVTIWTAPATKQRTILGQISKQGHHPRACHLLSDPHERPQLHTLHKRDTVRITI</sequence>
<name>A0A2T3YUA4_TRIA4</name>
<evidence type="ECO:0000313" key="2">
    <source>
        <dbReference type="Proteomes" id="UP000240493"/>
    </source>
</evidence>
<keyword evidence="2" id="KW-1185">Reference proteome</keyword>
<proteinExistence type="predicted"/>
<gene>
    <name evidence="1" type="ORF">M441DRAFT_51377</name>
</gene>
<evidence type="ECO:0000313" key="1">
    <source>
        <dbReference type="EMBL" id="PTB36094.1"/>
    </source>
</evidence>